<dbReference type="SUPFAM" id="SSF88659">
    <property type="entry name" value="Sigma3 and sigma4 domains of RNA polymerase sigma factors"/>
    <property type="match status" value="1"/>
</dbReference>
<dbReference type="PANTHER" id="PTHR30173">
    <property type="entry name" value="SIGMA 19 FACTOR"/>
    <property type="match status" value="1"/>
</dbReference>
<dbReference type="Gene3D" id="3.10.450.50">
    <property type="match status" value="1"/>
</dbReference>
<evidence type="ECO:0000313" key="10">
    <source>
        <dbReference type="EMBL" id="SDH25044.1"/>
    </source>
</evidence>
<keyword evidence="3" id="KW-0805">Transcription regulation</keyword>
<dbReference type="EMBL" id="FNDN01000001">
    <property type="protein sequence ID" value="SDH25044.1"/>
    <property type="molecule type" value="Genomic_DNA"/>
</dbReference>
<dbReference type="Pfam" id="PF08281">
    <property type="entry name" value="Sigma70_r4_2"/>
    <property type="match status" value="1"/>
</dbReference>
<proteinExistence type="inferred from homology"/>
<evidence type="ECO:0000256" key="2">
    <source>
        <dbReference type="ARBA" id="ARBA00011344"/>
    </source>
</evidence>
<dbReference type="InterPro" id="IPR037401">
    <property type="entry name" value="SnoaL-like"/>
</dbReference>
<dbReference type="InterPro" id="IPR007627">
    <property type="entry name" value="RNA_pol_sigma70_r2"/>
</dbReference>
<dbReference type="AlphaFoldDB" id="A0A1G8AW12"/>
<evidence type="ECO:0000256" key="3">
    <source>
        <dbReference type="ARBA" id="ARBA00023015"/>
    </source>
</evidence>
<evidence type="ECO:0000256" key="6">
    <source>
        <dbReference type="ARBA" id="ARBA00023163"/>
    </source>
</evidence>
<feature type="domain" description="RNA polymerase sigma factor 70 region 4 type 2" evidence="8">
    <location>
        <begin position="147"/>
        <end position="195"/>
    </location>
</feature>
<dbReference type="Gene3D" id="1.10.1740.10">
    <property type="match status" value="1"/>
</dbReference>
<keyword evidence="4" id="KW-0731">Sigma factor</keyword>
<accession>A0A1G8AW12</accession>
<dbReference type="Gene3D" id="1.10.10.10">
    <property type="entry name" value="Winged helix-like DNA-binding domain superfamily/Winged helix DNA-binding domain"/>
    <property type="match status" value="1"/>
</dbReference>
<feature type="domain" description="RNA polymerase sigma-70 region 2" evidence="7">
    <location>
        <begin position="43"/>
        <end position="106"/>
    </location>
</feature>
<protein>
    <submittedName>
        <fullName evidence="10">RNA polymerase sigma-70 factor, ECF subfamily</fullName>
    </submittedName>
</protein>
<dbReference type="InterPro" id="IPR032710">
    <property type="entry name" value="NTF2-like_dom_sf"/>
</dbReference>
<dbReference type="InterPro" id="IPR036388">
    <property type="entry name" value="WH-like_DNA-bd_sf"/>
</dbReference>
<dbReference type="InterPro" id="IPR013325">
    <property type="entry name" value="RNA_pol_sigma_r2"/>
</dbReference>
<reference evidence="10 11" key="1">
    <citation type="submission" date="2016-10" db="EMBL/GenBank/DDBJ databases">
        <authorList>
            <person name="de Groot N.N."/>
        </authorList>
    </citation>
    <scope>NUCLEOTIDE SEQUENCE [LARGE SCALE GENOMIC DNA]</scope>
    <source>
        <strain evidence="10 11">DSM 44892</strain>
    </source>
</reference>
<dbReference type="Pfam" id="PF12680">
    <property type="entry name" value="SnoaL_2"/>
    <property type="match status" value="1"/>
</dbReference>
<keyword evidence="5" id="KW-0238">DNA-binding</keyword>
<dbReference type="GO" id="GO:0016987">
    <property type="term" value="F:sigma factor activity"/>
    <property type="evidence" value="ECO:0007669"/>
    <property type="project" value="UniProtKB-KW"/>
</dbReference>
<evidence type="ECO:0000259" key="7">
    <source>
        <dbReference type="Pfam" id="PF04542"/>
    </source>
</evidence>
<dbReference type="Proteomes" id="UP000183263">
    <property type="component" value="Unassembled WGS sequence"/>
</dbReference>
<feature type="domain" description="SnoaL-like" evidence="9">
    <location>
        <begin position="213"/>
        <end position="319"/>
    </location>
</feature>
<comment type="similarity">
    <text evidence="1">Belongs to the sigma-70 factor family. ECF subfamily.</text>
</comment>
<dbReference type="InterPro" id="IPR013249">
    <property type="entry name" value="RNA_pol_sigma70_r4_t2"/>
</dbReference>
<dbReference type="NCBIfam" id="TIGR02937">
    <property type="entry name" value="sigma70-ECF"/>
    <property type="match status" value="1"/>
</dbReference>
<dbReference type="GO" id="GO:0006352">
    <property type="term" value="P:DNA-templated transcription initiation"/>
    <property type="evidence" value="ECO:0007669"/>
    <property type="project" value="InterPro"/>
</dbReference>
<keyword evidence="6" id="KW-0804">Transcription</keyword>
<evidence type="ECO:0000256" key="5">
    <source>
        <dbReference type="ARBA" id="ARBA00023125"/>
    </source>
</evidence>
<evidence type="ECO:0000256" key="4">
    <source>
        <dbReference type="ARBA" id="ARBA00023082"/>
    </source>
</evidence>
<keyword evidence="11" id="KW-1185">Reference proteome</keyword>
<evidence type="ECO:0000256" key="1">
    <source>
        <dbReference type="ARBA" id="ARBA00010641"/>
    </source>
</evidence>
<dbReference type="PANTHER" id="PTHR30173:SF36">
    <property type="entry name" value="ECF RNA POLYMERASE SIGMA FACTOR SIGJ"/>
    <property type="match status" value="1"/>
</dbReference>
<dbReference type="InterPro" id="IPR013324">
    <property type="entry name" value="RNA_pol_sigma_r3/r4-like"/>
</dbReference>
<dbReference type="SUPFAM" id="SSF54427">
    <property type="entry name" value="NTF2-like"/>
    <property type="match status" value="1"/>
</dbReference>
<comment type="subunit">
    <text evidence="2">Interacts transiently with the RNA polymerase catalytic core formed by RpoA, RpoB, RpoC and RpoZ (2 alpha, 1 beta, 1 beta' and 1 omega subunit) to form the RNA polymerase holoenzyme that can initiate transcription.</text>
</comment>
<dbReference type="InterPro" id="IPR052704">
    <property type="entry name" value="ECF_Sigma-70_Domain"/>
</dbReference>
<evidence type="ECO:0000313" key="11">
    <source>
        <dbReference type="Proteomes" id="UP000183263"/>
    </source>
</evidence>
<sequence length="344" mass="37467">MTLGADAVLDTYTGTLTARHANVASRVRLYTPIVASTDVVDDFETHRRHLLAVAYRLTGSVTDAEDAVQESWLRLDHADVREIRDLRAWLTTVVGRICLDHLRSAAVRRERYVGQWLPEPIVTDVNPSSRPDPLETLVQDEDARMAAMVVLDTMSPQQRIAFVLHDGFSVPFDEISAILGVETATARQLASRGRRAAAAAPPPVSADQHAEAVLRLVEAMATGDIDRIVATLDPDVVMVGDADGKTGTAINVIRGPEKFARFFLGLVRRYGWEALLATRTPVLVNGRLGFYGERADGDGTHPPVAPRVSAYAVRDGRVCAAYDVANPDKFHGIVLGGQRPFDAS</sequence>
<gene>
    <name evidence="10" type="ORF">SAMN05444695_101557</name>
</gene>
<name>A0A1G8AW12_9NOCA</name>
<dbReference type="GO" id="GO:0003677">
    <property type="term" value="F:DNA binding"/>
    <property type="evidence" value="ECO:0007669"/>
    <property type="project" value="UniProtKB-KW"/>
</dbReference>
<dbReference type="SUPFAM" id="SSF88946">
    <property type="entry name" value="Sigma2 domain of RNA polymerase sigma factors"/>
    <property type="match status" value="1"/>
</dbReference>
<dbReference type="InterPro" id="IPR014284">
    <property type="entry name" value="RNA_pol_sigma-70_dom"/>
</dbReference>
<organism evidence="10 11">
    <name type="scientific">Rhodococcus triatomae</name>
    <dbReference type="NCBI Taxonomy" id="300028"/>
    <lineage>
        <taxon>Bacteria</taxon>
        <taxon>Bacillati</taxon>
        <taxon>Actinomycetota</taxon>
        <taxon>Actinomycetes</taxon>
        <taxon>Mycobacteriales</taxon>
        <taxon>Nocardiaceae</taxon>
        <taxon>Rhodococcus</taxon>
    </lineage>
</organism>
<evidence type="ECO:0000259" key="9">
    <source>
        <dbReference type="Pfam" id="PF12680"/>
    </source>
</evidence>
<evidence type="ECO:0000259" key="8">
    <source>
        <dbReference type="Pfam" id="PF08281"/>
    </source>
</evidence>
<dbReference type="NCBIfam" id="NF007214">
    <property type="entry name" value="PRK09636.1"/>
    <property type="match status" value="1"/>
</dbReference>
<dbReference type="Pfam" id="PF04542">
    <property type="entry name" value="Sigma70_r2"/>
    <property type="match status" value="1"/>
</dbReference>